<dbReference type="AlphaFoldDB" id="A0A166QVI5"/>
<name>A0A166QVI5_9AGAM</name>
<organism evidence="2 3">
    <name type="scientific">Athelia psychrophila</name>
    <dbReference type="NCBI Taxonomy" id="1759441"/>
    <lineage>
        <taxon>Eukaryota</taxon>
        <taxon>Fungi</taxon>
        <taxon>Dikarya</taxon>
        <taxon>Basidiomycota</taxon>
        <taxon>Agaricomycotina</taxon>
        <taxon>Agaricomycetes</taxon>
        <taxon>Agaricomycetidae</taxon>
        <taxon>Atheliales</taxon>
        <taxon>Atheliaceae</taxon>
        <taxon>Athelia</taxon>
    </lineage>
</organism>
<dbReference type="Proteomes" id="UP000076532">
    <property type="component" value="Unassembled WGS sequence"/>
</dbReference>
<gene>
    <name evidence="2" type="ORF">FIBSPDRAFT_853451</name>
</gene>
<evidence type="ECO:0000313" key="3">
    <source>
        <dbReference type="Proteomes" id="UP000076532"/>
    </source>
</evidence>
<dbReference type="EMBL" id="KV417508">
    <property type="protein sequence ID" value="KZP27599.1"/>
    <property type="molecule type" value="Genomic_DNA"/>
</dbReference>
<keyword evidence="1" id="KW-1133">Transmembrane helix</keyword>
<feature type="non-terminal residue" evidence="2">
    <location>
        <position position="61"/>
    </location>
</feature>
<proteinExistence type="predicted"/>
<evidence type="ECO:0000313" key="2">
    <source>
        <dbReference type="EMBL" id="KZP27599.1"/>
    </source>
</evidence>
<evidence type="ECO:0000256" key="1">
    <source>
        <dbReference type="SAM" id="Phobius"/>
    </source>
</evidence>
<accession>A0A166QVI5</accession>
<keyword evidence="3" id="KW-1185">Reference proteome</keyword>
<sequence>MSLSPSRRCSLPHPRSLTSFKHYLGVTSPVAIRVFAQFLGRYFVLQGVFIVLLAVSGRSNR</sequence>
<protein>
    <submittedName>
        <fullName evidence="2">Uncharacterized protein</fullName>
    </submittedName>
</protein>
<reference evidence="2 3" key="1">
    <citation type="journal article" date="2016" name="Mol. Biol. Evol.">
        <title>Comparative Genomics of Early-Diverging Mushroom-Forming Fungi Provides Insights into the Origins of Lignocellulose Decay Capabilities.</title>
        <authorList>
            <person name="Nagy L.G."/>
            <person name="Riley R."/>
            <person name="Tritt A."/>
            <person name="Adam C."/>
            <person name="Daum C."/>
            <person name="Floudas D."/>
            <person name="Sun H."/>
            <person name="Yadav J.S."/>
            <person name="Pangilinan J."/>
            <person name="Larsson K.H."/>
            <person name="Matsuura K."/>
            <person name="Barry K."/>
            <person name="Labutti K."/>
            <person name="Kuo R."/>
            <person name="Ohm R.A."/>
            <person name="Bhattacharya S.S."/>
            <person name="Shirouzu T."/>
            <person name="Yoshinaga Y."/>
            <person name="Martin F.M."/>
            <person name="Grigoriev I.V."/>
            <person name="Hibbett D.S."/>
        </authorList>
    </citation>
    <scope>NUCLEOTIDE SEQUENCE [LARGE SCALE GENOMIC DNA]</scope>
    <source>
        <strain evidence="2 3">CBS 109695</strain>
    </source>
</reference>
<keyword evidence="1" id="KW-0812">Transmembrane</keyword>
<keyword evidence="1" id="KW-0472">Membrane</keyword>
<feature type="transmembrane region" description="Helical" evidence="1">
    <location>
        <begin position="34"/>
        <end position="55"/>
    </location>
</feature>